<dbReference type="Pfam" id="PF19512">
    <property type="entry name" value="DUF6046"/>
    <property type="match status" value="1"/>
</dbReference>
<gene>
    <name evidence="2" type="ORF">SDC9_00372</name>
</gene>
<proteinExistence type="predicted"/>
<dbReference type="InterPro" id="IPR046109">
    <property type="entry name" value="DUF6046"/>
</dbReference>
<protein>
    <recommendedName>
        <fullName evidence="1">DUF6046 domain-containing protein</fullName>
    </recommendedName>
</protein>
<dbReference type="EMBL" id="VSSQ01000001">
    <property type="protein sequence ID" value="MPL54906.1"/>
    <property type="molecule type" value="Genomic_DNA"/>
</dbReference>
<evidence type="ECO:0000259" key="1">
    <source>
        <dbReference type="Pfam" id="PF19512"/>
    </source>
</evidence>
<name>A0A644SJQ5_9ZZZZ</name>
<feature type="domain" description="DUF6046" evidence="1">
    <location>
        <begin position="92"/>
        <end position="221"/>
    </location>
</feature>
<comment type="caution">
    <text evidence="2">The sequence shown here is derived from an EMBL/GenBank/DDBJ whole genome shotgun (WGS) entry which is preliminary data.</text>
</comment>
<sequence>MEFNEKSILFASLLGSKVAQQIPRFETVQNEIGKRVLPPISFLPFKNNPVKINEPEGNFNPGELWMADAPKSESEQFFPFTFIDENGQKFLLPYEPMLNISSANNIVERTVAKAGNDIKYQGTVKERWSRGDYEIKITGVLIGSILTGDVSQCFPKSDFEKLRDILESRKSWGIQCEPLQLLGISKIVVYDMNFPFTKGENVQAYEISVKSDFDYNLLLEEEDVLQY</sequence>
<accession>A0A644SJQ5</accession>
<organism evidence="2">
    <name type="scientific">bioreactor metagenome</name>
    <dbReference type="NCBI Taxonomy" id="1076179"/>
    <lineage>
        <taxon>unclassified sequences</taxon>
        <taxon>metagenomes</taxon>
        <taxon>ecological metagenomes</taxon>
    </lineage>
</organism>
<dbReference type="AlphaFoldDB" id="A0A644SJQ5"/>
<evidence type="ECO:0000313" key="2">
    <source>
        <dbReference type="EMBL" id="MPL54906.1"/>
    </source>
</evidence>
<reference evidence="2" key="1">
    <citation type="submission" date="2019-08" db="EMBL/GenBank/DDBJ databases">
        <authorList>
            <person name="Kucharzyk K."/>
            <person name="Murdoch R.W."/>
            <person name="Higgins S."/>
            <person name="Loffler F."/>
        </authorList>
    </citation>
    <scope>NUCLEOTIDE SEQUENCE</scope>
</reference>